<keyword evidence="2" id="KW-1185">Reference proteome</keyword>
<reference evidence="1 2" key="1">
    <citation type="submission" date="2024-07" db="EMBL/GenBank/DDBJ databases">
        <authorList>
            <person name="Akdeniz Z."/>
        </authorList>
    </citation>
    <scope>NUCLEOTIDE SEQUENCE [LARGE SCALE GENOMIC DNA]</scope>
</reference>
<comment type="caution">
    <text evidence="1">The sequence shown here is derived from an EMBL/GenBank/DDBJ whole genome shotgun (WGS) entry which is preliminary data.</text>
</comment>
<evidence type="ECO:0000313" key="2">
    <source>
        <dbReference type="Proteomes" id="UP001642409"/>
    </source>
</evidence>
<name>A0ABP1HZ90_9EUKA</name>
<organism evidence="1 2">
    <name type="scientific">Hexamita inflata</name>
    <dbReference type="NCBI Taxonomy" id="28002"/>
    <lineage>
        <taxon>Eukaryota</taxon>
        <taxon>Metamonada</taxon>
        <taxon>Diplomonadida</taxon>
        <taxon>Hexamitidae</taxon>
        <taxon>Hexamitinae</taxon>
        <taxon>Hexamita</taxon>
    </lineage>
</organism>
<evidence type="ECO:0000313" key="1">
    <source>
        <dbReference type="EMBL" id="CAL6005587.1"/>
    </source>
</evidence>
<dbReference type="Proteomes" id="UP001642409">
    <property type="component" value="Unassembled WGS sequence"/>
</dbReference>
<gene>
    <name evidence="1" type="ORF">HINF_LOCUS19513</name>
</gene>
<protein>
    <submittedName>
        <fullName evidence="1">Uncharacterized protein</fullName>
    </submittedName>
</protein>
<accession>A0ABP1HZ90</accession>
<dbReference type="EMBL" id="CAXDID020000051">
    <property type="protein sequence ID" value="CAL6005587.1"/>
    <property type="molecule type" value="Genomic_DNA"/>
</dbReference>
<proteinExistence type="predicted"/>
<sequence length="118" mass="13860">MLSKKNIKKIIRKIDVIYKDTVQQLSPKNQTMSEYSFVYPYGQSSKAKFAIRLDDYFRGLLNKRVERLRAFQSKMENMKDEERSGLENEVKGQLMSWVQQKGLSSEMGWVCQAELKVI</sequence>